<sequence length="176" mass="18344">MTRNQVRTSEFKNVGANPGSSRTVQNHCPSSHSLTKYNLAGTMTRTPPTCPASSSTHPGHTVPATTHGASSTSCWCWPIPNPTSSSSSSCCKYTTHPFSGTSPGQSHYTASAIAHRRTWANTPTMRSTNTCSSAKARLLSLGTACGASHASGNGRGMSCGSNPARSSSCEHASVKR</sequence>
<dbReference type="Proteomes" id="UP000193411">
    <property type="component" value="Unassembled WGS sequence"/>
</dbReference>
<dbReference type="EMBL" id="MCFL01000012">
    <property type="protein sequence ID" value="ORZ37550.1"/>
    <property type="molecule type" value="Genomic_DNA"/>
</dbReference>
<feature type="region of interest" description="Disordered" evidence="1">
    <location>
        <begin position="1"/>
        <end position="32"/>
    </location>
</feature>
<organism evidence="2 3">
    <name type="scientific">Catenaria anguillulae PL171</name>
    <dbReference type="NCBI Taxonomy" id="765915"/>
    <lineage>
        <taxon>Eukaryota</taxon>
        <taxon>Fungi</taxon>
        <taxon>Fungi incertae sedis</taxon>
        <taxon>Blastocladiomycota</taxon>
        <taxon>Blastocladiomycetes</taxon>
        <taxon>Blastocladiales</taxon>
        <taxon>Catenariaceae</taxon>
        <taxon>Catenaria</taxon>
    </lineage>
</organism>
<gene>
    <name evidence="2" type="ORF">BCR44DRAFT_1035262</name>
</gene>
<protein>
    <submittedName>
        <fullName evidence="2">Uncharacterized protein</fullName>
    </submittedName>
</protein>
<comment type="caution">
    <text evidence="2">The sequence shown here is derived from an EMBL/GenBank/DDBJ whole genome shotgun (WGS) entry which is preliminary data.</text>
</comment>
<evidence type="ECO:0000313" key="2">
    <source>
        <dbReference type="EMBL" id="ORZ37550.1"/>
    </source>
</evidence>
<feature type="compositionally biased region" description="Polar residues" evidence="1">
    <location>
        <begin position="18"/>
        <end position="32"/>
    </location>
</feature>
<evidence type="ECO:0000256" key="1">
    <source>
        <dbReference type="SAM" id="MobiDB-lite"/>
    </source>
</evidence>
<name>A0A1Y2HSH2_9FUNG</name>
<keyword evidence="3" id="KW-1185">Reference proteome</keyword>
<feature type="compositionally biased region" description="Polar residues" evidence="1">
    <location>
        <begin position="159"/>
        <end position="170"/>
    </location>
</feature>
<feature type="region of interest" description="Disordered" evidence="1">
    <location>
        <begin position="150"/>
        <end position="176"/>
    </location>
</feature>
<proteinExistence type="predicted"/>
<accession>A0A1Y2HSH2</accession>
<reference evidence="2 3" key="1">
    <citation type="submission" date="2016-07" db="EMBL/GenBank/DDBJ databases">
        <title>Pervasive Adenine N6-methylation of Active Genes in Fungi.</title>
        <authorList>
            <consortium name="DOE Joint Genome Institute"/>
            <person name="Mondo S.J."/>
            <person name="Dannebaum R.O."/>
            <person name="Kuo R.C."/>
            <person name="Labutti K."/>
            <person name="Haridas S."/>
            <person name="Kuo A."/>
            <person name="Salamov A."/>
            <person name="Ahrendt S.R."/>
            <person name="Lipzen A."/>
            <person name="Sullivan W."/>
            <person name="Andreopoulos W.B."/>
            <person name="Clum A."/>
            <person name="Lindquist E."/>
            <person name="Daum C."/>
            <person name="Ramamoorthy G.K."/>
            <person name="Gryganskyi A."/>
            <person name="Culley D."/>
            <person name="Magnuson J.K."/>
            <person name="James T.Y."/>
            <person name="O'Malley M.A."/>
            <person name="Stajich J.E."/>
            <person name="Spatafora J.W."/>
            <person name="Visel A."/>
            <person name="Grigoriev I.V."/>
        </authorList>
    </citation>
    <scope>NUCLEOTIDE SEQUENCE [LARGE SCALE GENOMIC DNA]</scope>
    <source>
        <strain evidence="2 3">PL171</strain>
    </source>
</reference>
<evidence type="ECO:0000313" key="3">
    <source>
        <dbReference type="Proteomes" id="UP000193411"/>
    </source>
</evidence>
<dbReference type="AlphaFoldDB" id="A0A1Y2HSH2"/>